<dbReference type="GO" id="GO:0046354">
    <property type="term" value="P:mannan biosynthetic process"/>
    <property type="evidence" value="ECO:0007669"/>
    <property type="project" value="TreeGrafter"/>
</dbReference>
<dbReference type="PANTHER" id="PTHR31646">
    <property type="entry name" value="ALPHA-1,2-MANNOSYLTRANSFERASE MNN2"/>
    <property type="match status" value="1"/>
</dbReference>
<dbReference type="Pfam" id="PF11051">
    <property type="entry name" value="Mannosyl_trans3"/>
    <property type="match status" value="2"/>
</dbReference>
<comment type="subcellular location">
    <subcellularLocation>
        <location evidence="1">Golgi apparatus</location>
    </subcellularLocation>
</comment>
<keyword evidence="4" id="KW-0808">Transferase</keyword>
<dbReference type="InterPro" id="IPR029044">
    <property type="entry name" value="Nucleotide-diphossugar_trans"/>
</dbReference>
<keyword evidence="5" id="KW-0333">Golgi apparatus</keyword>
<proteinExistence type="inferred from homology"/>
<dbReference type="PANTHER" id="PTHR31646:SF5">
    <property type="entry name" value="(MNN2), PUTATIVE (AFU_ORTHOLOGUE AFUA_6G04450)-RELATED"/>
    <property type="match status" value="1"/>
</dbReference>
<dbReference type="GO" id="GO:0000026">
    <property type="term" value="F:alpha-1,2-mannosyltransferase activity"/>
    <property type="evidence" value="ECO:0007669"/>
    <property type="project" value="TreeGrafter"/>
</dbReference>
<reference evidence="6" key="2">
    <citation type="journal article" date="2023" name="IMA Fungus">
        <title>Comparative genomic study of the Penicillium genus elucidates a diverse pangenome and 15 lateral gene transfer events.</title>
        <authorList>
            <person name="Petersen C."/>
            <person name="Sorensen T."/>
            <person name="Nielsen M.R."/>
            <person name="Sondergaard T.E."/>
            <person name="Sorensen J.L."/>
            <person name="Fitzpatrick D.A."/>
            <person name="Frisvad J.C."/>
            <person name="Nielsen K.L."/>
        </authorList>
    </citation>
    <scope>NUCLEOTIDE SEQUENCE</scope>
    <source>
        <strain evidence="6">IBT 35673</strain>
    </source>
</reference>
<evidence type="ECO:0000256" key="2">
    <source>
        <dbReference type="ARBA" id="ARBA00004922"/>
    </source>
</evidence>
<comment type="pathway">
    <text evidence="2">Protein modification; protein glycosylation.</text>
</comment>
<evidence type="ECO:0000256" key="1">
    <source>
        <dbReference type="ARBA" id="ARBA00004555"/>
    </source>
</evidence>
<comment type="similarity">
    <text evidence="3">Belongs to the MNN1/MNT family.</text>
</comment>
<dbReference type="AlphaFoldDB" id="A0A9W9QIY8"/>
<sequence>MIRHCVRARTLVAAAALALFIVWTLSRPYIPREPKHTPHSFWREFHSLLEEHNPGTAPIIEREKAPTQGFNAKNAPTRPDFLDVSQEDLIKMKKAHTGFLSALTNPPKPPYKSNTKGIVSTAGGPYLPVLVISLRMLRQTGSKLPMEVFLATEAEYEPYICDVVLPSLNARCVILSKILSASPTKIEKYQFKPFAILFSSFEDILFLDADAFPLEKPDLLFSNHPFTSTGLLTWPDFWASSISPLFYLIAGFTAPPMNTRQSTESGEVLLSKKSHLRTLLLCTYYNFHGPTHYYPLLSQGAAGEGDKETFLAAAMTVHEPFYQVSESICALGHGTKGGLAGSAMAQFNPMQDYALTSQGLWRVKGDEAPAPDVFFIHANFPKFNPATIFEDHEVNPAFTDEGEYTRAWTIPEEVVAGLNRKVDVERVFWKEILWTACELEHKFESWNGRDGICVGVKDYWRAVFGG</sequence>
<accession>A0A9W9QIY8</accession>
<evidence type="ECO:0000256" key="4">
    <source>
        <dbReference type="ARBA" id="ARBA00022679"/>
    </source>
</evidence>
<name>A0A9W9QIY8_PENBR</name>
<dbReference type="EMBL" id="JAPZBQ010000003">
    <property type="protein sequence ID" value="KAJ5338833.1"/>
    <property type="molecule type" value="Genomic_DNA"/>
</dbReference>
<evidence type="ECO:0000256" key="3">
    <source>
        <dbReference type="ARBA" id="ARBA00009105"/>
    </source>
</evidence>
<protein>
    <submittedName>
        <fullName evidence="6">Alpha-mannosyltransferase</fullName>
    </submittedName>
</protein>
<dbReference type="Proteomes" id="UP001147695">
    <property type="component" value="Unassembled WGS sequence"/>
</dbReference>
<gene>
    <name evidence="6" type="ORF">N7452_005561</name>
</gene>
<evidence type="ECO:0000313" key="6">
    <source>
        <dbReference type="EMBL" id="KAJ5338833.1"/>
    </source>
</evidence>
<reference evidence="6" key="1">
    <citation type="submission" date="2022-12" db="EMBL/GenBank/DDBJ databases">
        <authorList>
            <person name="Petersen C."/>
        </authorList>
    </citation>
    <scope>NUCLEOTIDE SEQUENCE</scope>
    <source>
        <strain evidence="6">IBT 35673</strain>
    </source>
</reference>
<organism evidence="6 7">
    <name type="scientific">Penicillium brevicompactum</name>
    <dbReference type="NCBI Taxonomy" id="5074"/>
    <lineage>
        <taxon>Eukaryota</taxon>
        <taxon>Fungi</taxon>
        <taxon>Dikarya</taxon>
        <taxon>Ascomycota</taxon>
        <taxon>Pezizomycotina</taxon>
        <taxon>Eurotiomycetes</taxon>
        <taxon>Eurotiomycetidae</taxon>
        <taxon>Eurotiales</taxon>
        <taxon>Aspergillaceae</taxon>
        <taxon>Penicillium</taxon>
    </lineage>
</organism>
<evidence type="ECO:0000256" key="5">
    <source>
        <dbReference type="ARBA" id="ARBA00023034"/>
    </source>
</evidence>
<dbReference type="InterPro" id="IPR022751">
    <property type="entry name" value="Alpha_mannosyltransferase"/>
</dbReference>
<dbReference type="SUPFAM" id="SSF53448">
    <property type="entry name" value="Nucleotide-diphospho-sugar transferases"/>
    <property type="match status" value="1"/>
</dbReference>
<evidence type="ECO:0000313" key="7">
    <source>
        <dbReference type="Proteomes" id="UP001147695"/>
    </source>
</evidence>
<dbReference type="GO" id="GO:0005794">
    <property type="term" value="C:Golgi apparatus"/>
    <property type="evidence" value="ECO:0007669"/>
    <property type="project" value="UniProtKB-SubCell"/>
</dbReference>
<comment type="caution">
    <text evidence="6">The sequence shown here is derived from an EMBL/GenBank/DDBJ whole genome shotgun (WGS) entry which is preliminary data.</text>
</comment>